<dbReference type="EMBL" id="VXPY01000015">
    <property type="protein sequence ID" value="MYD89250.1"/>
    <property type="molecule type" value="Genomic_DNA"/>
</dbReference>
<evidence type="ECO:0000313" key="1">
    <source>
        <dbReference type="EMBL" id="MYD89250.1"/>
    </source>
</evidence>
<comment type="caution">
    <text evidence="1">The sequence shown here is derived from an EMBL/GenBank/DDBJ whole genome shotgun (WGS) entry which is preliminary data.</text>
</comment>
<sequence length="145" mass="16711">MVGSRRGRPRQAELRRAVSTAYYALFHTLARCGADLVAGSTKQHRSQSAWQQTYRALDHGETRKRCAPQTRLAEFPIGIQDFAASFVRMQRLRHWADYDPLSMFKRSLVLQWIEETDNAISGFNSVARAERKAFAVFVLLKHRSR</sequence>
<reference evidence="1" key="1">
    <citation type="submission" date="2019-09" db="EMBL/GenBank/DDBJ databases">
        <title>Characterisation of the sponge microbiome using genome-centric metagenomics.</title>
        <authorList>
            <person name="Engelberts J.P."/>
            <person name="Robbins S.J."/>
            <person name="De Goeij J.M."/>
            <person name="Aranda M."/>
            <person name="Bell S.C."/>
            <person name="Webster N.S."/>
        </authorList>
    </citation>
    <scope>NUCLEOTIDE SEQUENCE</scope>
    <source>
        <strain evidence="1">SB0662_bin_9</strain>
    </source>
</reference>
<gene>
    <name evidence="1" type="ORF">F4Y08_02765</name>
</gene>
<dbReference type="AlphaFoldDB" id="A0A6B1DNZ7"/>
<dbReference type="Gene3D" id="1.20.120.330">
    <property type="entry name" value="Nucleotidyltransferases domain 2"/>
    <property type="match status" value="1"/>
</dbReference>
<protein>
    <submittedName>
        <fullName evidence="1">Uncharacterized protein</fullName>
    </submittedName>
</protein>
<organism evidence="1">
    <name type="scientific">Caldilineaceae bacterium SB0662_bin_9</name>
    <dbReference type="NCBI Taxonomy" id="2605258"/>
    <lineage>
        <taxon>Bacteria</taxon>
        <taxon>Bacillati</taxon>
        <taxon>Chloroflexota</taxon>
        <taxon>Caldilineae</taxon>
        <taxon>Caldilineales</taxon>
        <taxon>Caldilineaceae</taxon>
    </lineage>
</organism>
<proteinExistence type="predicted"/>
<name>A0A6B1DNZ7_9CHLR</name>
<accession>A0A6B1DNZ7</accession>